<organism evidence="1 2">
    <name type="scientific">Rhizobium leguminosarum bv. trifolii (strain WSM1325)</name>
    <dbReference type="NCBI Taxonomy" id="395491"/>
    <lineage>
        <taxon>Bacteria</taxon>
        <taxon>Pseudomonadati</taxon>
        <taxon>Pseudomonadota</taxon>
        <taxon>Alphaproteobacteria</taxon>
        <taxon>Hyphomicrobiales</taxon>
        <taxon>Rhizobiaceae</taxon>
        <taxon>Rhizobium/Agrobacterium group</taxon>
        <taxon>Rhizobium</taxon>
    </lineage>
</organism>
<evidence type="ECO:0000313" key="2">
    <source>
        <dbReference type="Proteomes" id="UP000002256"/>
    </source>
</evidence>
<reference evidence="1 2" key="1">
    <citation type="journal article" date="2010" name="Stand. Genomic Sci.">
        <title>Complete genome sequence of Rhizobium leguminosarum bv. trifolii strain WSM1325, an effective microsymbiont of annual Mediterranean clovers.</title>
        <authorList>
            <person name="Reeve W."/>
            <person name="O'Hara G."/>
            <person name="Chain P."/>
            <person name="Ardley J."/>
            <person name="Brau L."/>
            <person name="Nandesena K."/>
            <person name="Tiwari R."/>
            <person name="Copeland A."/>
            <person name="Nolan M."/>
            <person name="Han C."/>
            <person name="Brettin T."/>
            <person name="Land M."/>
            <person name="Ovchinikova G."/>
            <person name="Ivanova N."/>
            <person name="Mavromatis K."/>
            <person name="Markowitz V."/>
            <person name="Kyrpides N."/>
            <person name="Melino V."/>
            <person name="Denton M."/>
            <person name="Yates R."/>
            <person name="Howieson J."/>
        </authorList>
    </citation>
    <scope>NUCLEOTIDE SEQUENCE [LARGE SCALE GENOMIC DNA]</scope>
    <source>
        <strain evidence="1 2">WSM1325</strain>
        <plasmid evidence="2">Plasmid pR132505</plasmid>
    </source>
</reference>
<keyword evidence="1" id="KW-0614">Plasmid</keyword>
<sequence>MTNLKDITDGYEAQARCYTIGSATGKRATILSKSRRKQKIRICQCIQERSNGEKKW</sequence>
<accession>C6BAD8</accession>
<dbReference type="AlphaFoldDB" id="C6BAD8"/>
<proteinExistence type="predicted"/>
<dbReference type="KEGG" id="rlg:Rleg_6295"/>
<geneLocation type="plasmid" evidence="1 2">
    <name>pR132505</name>
</geneLocation>
<evidence type="ECO:0000313" key="1">
    <source>
        <dbReference type="EMBL" id="ACS61046.1"/>
    </source>
</evidence>
<dbReference type="EMBL" id="CP001627">
    <property type="protein sequence ID" value="ACS61046.1"/>
    <property type="molecule type" value="Genomic_DNA"/>
</dbReference>
<name>C6BAD8_RHILS</name>
<dbReference type="Proteomes" id="UP000002256">
    <property type="component" value="Plasmid pR132505"/>
</dbReference>
<protein>
    <submittedName>
        <fullName evidence="1">Uncharacterized protein</fullName>
    </submittedName>
</protein>
<dbReference type="HOGENOM" id="CLU_3011204_0_0_5"/>
<gene>
    <name evidence="1" type="ordered locus">Rleg_6295</name>
</gene>